<feature type="coiled-coil region" evidence="1">
    <location>
        <begin position="129"/>
        <end position="165"/>
    </location>
</feature>
<dbReference type="Proteomes" id="UP001303115">
    <property type="component" value="Unassembled WGS sequence"/>
</dbReference>
<proteinExistence type="predicted"/>
<evidence type="ECO:0000313" key="4">
    <source>
        <dbReference type="Proteomes" id="UP001303115"/>
    </source>
</evidence>
<feature type="compositionally biased region" description="Low complexity" evidence="2">
    <location>
        <begin position="39"/>
        <end position="64"/>
    </location>
</feature>
<feature type="coiled-coil region" evidence="1">
    <location>
        <begin position="206"/>
        <end position="233"/>
    </location>
</feature>
<evidence type="ECO:0000313" key="3">
    <source>
        <dbReference type="EMBL" id="KAK4032715.1"/>
    </source>
</evidence>
<comment type="caution">
    <text evidence="3">The sequence shown here is derived from an EMBL/GenBank/DDBJ whole genome shotgun (WGS) entry which is preliminary data.</text>
</comment>
<dbReference type="EMBL" id="MU854581">
    <property type="protein sequence ID" value="KAK4032715.1"/>
    <property type="molecule type" value="Genomic_DNA"/>
</dbReference>
<keyword evidence="1" id="KW-0175">Coiled coil</keyword>
<evidence type="ECO:0000256" key="2">
    <source>
        <dbReference type="SAM" id="MobiDB-lite"/>
    </source>
</evidence>
<sequence>MTTPRNTTPAQLDAWLLEDIQIRKLHLNPSPNDLPPTLPTHTHTTTTKTTTTTTTTTTNTNMHHPPTRNDKTHTHNHIDPLAEERTALRLALDLSRQQETDRQAVAEQQKLEASFREAKERRKREWERKEKWRQEREEVERKIELQRERERVLRIEEEVRAERERERERVLREAEAKTQVEREVMRKVKELEEAAVARAVEESIISEAARKLIDQAEREKRRVEEVAERMRVEAEARAQEERLRRRVEGKKGREWPRGGTKTVGFDESAGMYGPGLPPLGPRVADVRAFVGDDTQREPFHVPTPGPYRTTYAGNDGLSDPPPEPTWYRYTPPLTASTSARRGSFDSDTLPPRRWDRGLDLDPMDETHAAGWRNAERDTRYWRETTTERWETIIHREEDGRGAYRRYKEASKPPRRFF</sequence>
<feature type="region of interest" description="Disordered" evidence="2">
    <location>
        <begin position="28"/>
        <end position="74"/>
    </location>
</feature>
<protein>
    <submittedName>
        <fullName evidence="3">Uncharacterized protein</fullName>
    </submittedName>
</protein>
<feature type="region of interest" description="Disordered" evidence="2">
    <location>
        <begin position="332"/>
        <end position="361"/>
    </location>
</feature>
<gene>
    <name evidence="3" type="ORF">C8A01DRAFT_40830</name>
</gene>
<dbReference type="AlphaFoldDB" id="A0AAN6SMM2"/>
<feature type="compositionally biased region" description="Basic and acidic residues" evidence="2">
    <location>
        <begin position="350"/>
        <end position="361"/>
    </location>
</feature>
<feature type="region of interest" description="Disordered" evidence="2">
    <location>
        <begin position="251"/>
        <end position="278"/>
    </location>
</feature>
<evidence type="ECO:0000256" key="1">
    <source>
        <dbReference type="SAM" id="Coils"/>
    </source>
</evidence>
<reference evidence="4" key="1">
    <citation type="journal article" date="2023" name="Mol. Phylogenet. Evol.">
        <title>Genome-scale phylogeny and comparative genomics of the fungal order Sordariales.</title>
        <authorList>
            <person name="Hensen N."/>
            <person name="Bonometti L."/>
            <person name="Westerberg I."/>
            <person name="Brannstrom I.O."/>
            <person name="Guillou S."/>
            <person name="Cros-Aarteil S."/>
            <person name="Calhoun S."/>
            <person name="Haridas S."/>
            <person name="Kuo A."/>
            <person name="Mondo S."/>
            <person name="Pangilinan J."/>
            <person name="Riley R."/>
            <person name="LaButti K."/>
            <person name="Andreopoulos B."/>
            <person name="Lipzen A."/>
            <person name="Chen C."/>
            <person name="Yan M."/>
            <person name="Daum C."/>
            <person name="Ng V."/>
            <person name="Clum A."/>
            <person name="Steindorff A."/>
            <person name="Ohm R.A."/>
            <person name="Martin F."/>
            <person name="Silar P."/>
            <person name="Natvig D.O."/>
            <person name="Lalanne C."/>
            <person name="Gautier V."/>
            <person name="Ament-Velasquez S.L."/>
            <person name="Kruys A."/>
            <person name="Hutchinson M.I."/>
            <person name="Powell A.J."/>
            <person name="Barry K."/>
            <person name="Miller A.N."/>
            <person name="Grigoriev I.V."/>
            <person name="Debuchy R."/>
            <person name="Gladieux P."/>
            <person name="Hiltunen Thoren M."/>
            <person name="Johannesson H."/>
        </authorList>
    </citation>
    <scope>NUCLEOTIDE SEQUENCE [LARGE SCALE GENOMIC DNA]</scope>
    <source>
        <strain evidence="4">CBS 284.82</strain>
    </source>
</reference>
<accession>A0AAN6SMM2</accession>
<name>A0AAN6SMM2_9PEZI</name>
<organism evidence="3 4">
    <name type="scientific">Parachaetomium inaequale</name>
    <dbReference type="NCBI Taxonomy" id="2588326"/>
    <lineage>
        <taxon>Eukaryota</taxon>
        <taxon>Fungi</taxon>
        <taxon>Dikarya</taxon>
        <taxon>Ascomycota</taxon>
        <taxon>Pezizomycotina</taxon>
        <taxon>Sordariomycetes</taxon>
        <taxon>Sordariomycetidae</taxon>
        <taxon>Sordariales</taxon>
        <taxon>Chaetomiaceae</taxon>
        <taxon>Parachaetomium</taxon>
    </lineage>
</organism>
<keyword evidence="4" id="KW-1185">Reference proteome</keyword>